<evidence type="ECO:0000313" key="1">
    <source>
        <dbReference type="EMBL" id="AFI06579.1"/>
    </source>
</evidence>
<evidence type="ECO:0000313" key="2">
    <source>
        <dbReference type="Proteomes" id="UP000005013"/>
    </source>
</evidence>
<dbReference type="RefSeq" id="WP_014660050.1">
    <property type="nucleotide sequence ID" value="NC_017735.1"/>
</dbReference>
<dbReference type="AlphaFoldDB" id="I0EUG0"/>
<name>I0EUG0_HELCM</name>
<dbReference type="EMBL" id="CP003481">
    <property type="protein sequence ID" value="AFI06579.1"/>
    <property type="molecule type" value="Genomic_DNA"/>
</dbReference>
<proteinExistence type="predicted"/>
<sequence length="102" mass="11881">MPDIFISFERENLIYVIELKRPSVKINRQIMDEVEDKYVRALTEINGRLEKDKQKKISALVISSEKTQDVVSRGDLGEYGLRLCHELGKAVLMKQEKDTDKR</sequence>
<dbReference type="Proteomes" id="UP000005013">
    <property type="component" value="Chromosome"/>
</dbReference>
<accession>I0EUG0</accession>
<keyword evidence="2" id="KW-1185">Reference proteome</keyword>
<gene>
    <name evidence="1" type="ordered locus">HCD_07975</name>
</gene>
<dbReference type="STRING" id="1163745.HCD_07975"/>
<protein>
    <submittedName>
        <fullName evidence="1">Uncharacterized protein</fullName>
    </submittedName>
</protein>
<dbReference type="KEGG" id="hcm:HCD_07975"/>
<dbReference type="HOGENOM" id="CLU_2273464_0_0_7"/>
<reference evidence="1 2" key="1">
    <citation type="journal article" date="2013" name="PLoS ONE">
        <title>Sequence Divergence and Conservation in Genomes ofHelicobacter cetorum Strains from a Dolphin and a Whale.</title>
        <authorList>
            <person name="Kersulyte D."/>
            <person name="Rossi M."/>
            <person name="Berg D.E."/>
        </authorList>
    </citation>
    <scope>NUCLEOTIDE SEQUENCE [LARGE SCALE GENOMIC DNA]</scope>
    <source>
        <strain evidence="1 2">MIT 99-5656</strain>
    </source>
</reference>
<organism evidence="1 2">
    <name type="scientific">Helicobacter cetorum (strain ATCC BAA-540 / CCUG 52418 / MIT 99-5656)</name>
    <dbReference type="NCBI Taxonomy" id="1163745"/>
    <lineage>
        <taxon>Bacteria</taxon>
        <taxon>Pseudomonadati</taxon>
        <taxon>Campylobacterota</taxon>
        <taxon>Epsilonproteobacteria</taxon>
        <taxon>Campylobacterales</taxon>
        <taxon>Helicobacteraceae</taxon>
        <taxon>Helicobacter</taxon>
    </lineage>
</organism>